<proteinExistence type="predicted"/>
<accession>A0AAD9ED42</accession>
<evidence type="ECO:0000256" key="1">
    <source>
        <dbReference type="ARBA" id="ARBA00004651"/>
    </source>
</evidence>
<feature type="transmembrane region" description="Helical" evidence="2">
    <location>
        <begin position="468"/>
        <end position="488"/>
    </location>
</feature>
<keyword evidence="2" id="KW-1133">Transmembrane helix</keyword>
<feature type="transmembrane region" description="Helical" evidence="2">
    <location>
        <begin position="500"/>
        <end position="520"/>
    </location>
</feature>
<dbReference type="Pfam" id="PF01544">
    <property type="entry name" value="CorA"/>
    <property type="match status" value="1"/>
</dbReference>
<reference evidence="3" key="1">
    <citation type="submission" date="2023-01" db="EMBL/GenBank/DDBJ databases">
        <title>Colletotrichum chrysophilum M932 genome sequence.</title>
        <authorList>
            <person name="Baroncelli R."/>
        </authorList>
    </citation>
    <scope>NUCLEOTIDE SEQUENCE</scope>
    <source>
        <strain evidence="3">M932</strain>
    </source>
</reference>
<keyword evidence="4" id="KW-1185">Reference proteome</keyword>
<gene>
    <name evidence="3" type="ORF">CCHR01_10586</name>
</gene>
<protein>
    <submittedName>
        <fullName evidence="3">ADP-ribosylation factor</fullName>
    </submittedName>
</protein>
<dbReference type="GO" id="GO:0015087">
    <property type="term" value="F:cobalt ion transmembrane transporter activity"/>
    <property type="evidence" value="ECO:0007669"/>
    <property type="project" value="TreeGrafter"/>
</dbReference>
<comment type="caution">
    <text evidence="3">The sequence shown here is derived from an EMBL/GenBank/DDBJ whole genome shotgun (WGS) entry which is preliminary data.</text>
</comment>
<dbReference type="GO" id="GO:0015095">
    <property type="term" value="F:magnesium ion transmembrane transporter activity"/>
    <property type="evidence" value="ECO:0007669"/>
    <property type="project" value="TreeGrafter"/>
</dbReference>
<comment type="subcellular location">
    <subcellularLocation>
        <location evidence="1">Cell membrane</location>
        <topology evidence="1">Multi-pass membrane protein</topology>
    </subcellularLocation>
</comment>
<dbReference type="EMBL" id="JAQOWY010000224">
    <property type="protein sequence ID" value="KAK1846779.1"/>
    <property type="molecule type" value="Genomic_DNA"/>
</dbReference>
<dbReference type="GO" id="GO:0050897">
    <property type="term" value="F:cobalt ion binding"/>
    <property type="evidence" value="ECO:0007669"/>
    <property type="project" value="TreeGrafter"/>
</dbReference>
<sequence length="554" mass="62835">MAAHTPRKSPIKFHDLDQKDVYEKAMGETDSEKARNFVVEFSHQQATIAFDLSADDFGILLGHEPPDGVIRWINVWSPSTQRPAVECIGTHYSFSPRLQALMTSATKASVAETTTSVQRVNHADVEAGSLSTEAKSASPNDARTQMSEDIEIYHLVKETMNYTSIDHGKQFLCIGANWLHRRPINPRHAEDKAGLLPPKHWSWLTLCSNSVVLSLHETPPYVYPGDAKLAGEELRGMRSNTMAVLRQLSKHGVDDYSNNVITLKSVRQALPTAGPGCNAAREGSSNLYCSSTCSRTIQGRYRCWQLHAIESIVWQVPTKMRKFARLSDHVDHRERKFLQAMQSRRSKLKSGDVIRPLHTLRRELRQLHHLFESYKSLIRRICRPRCGDGHKQCPCAAFESLGGLSDEVKISSSARGRFERLEDRLQLLMLNTMHEYLDELDALSNTYFNLTAQKDSQATARLSRSATLLAKLSVFFLPISFMTSYFSVEIPGLVEHYTPKMYWICFAIIAGLSFVSLFFFSRMLEFVIDILEAWTDSVMSRFLGIREPVERNDD</sequence>
<evidence type="ECO:0000256" key="2">
    <source>
        <dbReference type="SAM" id="Phobius"/>
    </source>
</evidence>
<name>A0AAD9ED42_9PEZI</name>
<dbReference type="AlphaFoldDB" id="A0AAD9ED42"/>
<evidence type="ECO:0000313" key="4">
    <source>
        <dbReference type="Proteomes" id="UP001243330"/>
    </source>
</evidence>
<dbReference type="Proteomes" id="UP001243330">
    <property type="component" value="Unassembled WGS sequence"/>
</dbReference>
<keyword evidence="2" id="KW-0472">Membrane</keyword>
<dbReference type="GO" id="GO:0000287">
    <property type="term" value="F:magnesium ion binding"/>
    <property type="evidence" value="ECO:0007669"/>
    <property type="project" value="TreeGrafter"/>
</dbReference>
<dbReference type="GO" id="GO:0005886">
    <property type="term" value="C:plasma membrane"/>
    <property type="evidence" value="ECO:0007669"/>
    <property type="project" value="UniProtKB-SubCell"/>
</dbReference>
<evidence type="ECO:0000313" key="3">
    <source>
        <dbReference type="EMBL" id="KAK1846779.1"/>
    </source>
</evidence>
<dbReference type="PANTHER" id="PTHR46494:SF1">
    <property type="entry name" value="CORA FAMILY METAL ION TRANSPORTER (EUROFUNG)"/>
    <property type="match status" value="1"/>
</dbReference>
<organism evidence="3 4">
    <name type="scientific">Colletotrichum chrysophilum</name>
    <dbReference type="NCBI Taxonomy" id="1836956"/>
    <lineage>
        <taxon>Eukaryota</taxon>
        <taxon>Fungi</taxon>
        <taxon>Dikarya</taxon>
        <taxon>Ascomycota</taxon>
        <taxon>Pezizomycotina</taxon>
        <taxon>Sordariomycetes</taxon>
        <taxon>Hypocreomycetidae</taxon>
        <taxon>Glomerellales</taxon>
        <taxon>Glomerellaceae</taxon>
        <taxon>Colletotrichum</taxon>
        <taxon>Colletotrichum gloeosporioides species complex</taxon>
    </lineage>
</organism>
<dbReference type="Gene3D" id="1.20.58.340">
    <property type="entry name" value="Magnesium transport protein CorA, transmembrane region"/>
    <property type="match status" value="1"/>
</dbReference>
<keyword evidence="2" id="KW-0812">Transmembrane</keyword>
<dbReference type="InterPro" id="IPR002523">
    <property type="entry name" value="MgTranspt_CorA/ZnTranspt_ZntB"/>
</dbReference>
<dbReference type="PANTHER" id="PTHR46494">
    <property type="entry name" value="CORA FAMILY METAL ION TRANSPORTER (EUROFUNG)"/>
    <property type="match status" value="1"/>
</dbReference>